<dbReference type="RefSeq" id="WP_207330314.1">
    <property type="nucleotide sequence ID" value="NZ_JAFMYW010000005.1"/>
</dbReference>
<gene>
    <name evidence="3" type="ORF">J2I46_17315</name>
</gene>
<dbReference type="Pfam" id="PF22640">
    <property type="entry name" value="ManC_GMP_beta-helix"/>
    <property type="match status" value="1"/>
</dbReference>
<evidence type="ECO:0000259" key="2">
    <source>
        <dbReference type="Pfam" id="PF22640"/>
    </source>
</evidence>
<accession>A0ABS3JK31</accession>
<dbReference type="CDD" id="cd02509">
    <property type="entry name" value="GDP-M1P_Guanylyltransferase"/>
    <property type="match status" value="1"/>
</dbReference>
<feature type="domain" description="Nucleotidyl transferase" evidence="1">
    <location>
        <begin position="6"/>
        <end position="289"/>
    </location>
</feature>
<name>A0ABS3JK31_9BACT</name>
<protein>
    <submittedName>
        <fullName evidence="3">Mannose-1-phosphate guanylyltransferase</fullName>
    </submittedName>
</protein>
<dbReference type="GO" id="GO:0016779">
    <property type="term" value="F:nucleotidyltransferase activity"/>
    <property type="evidence" value="ECO:0007669"/>
    <property type="project" value="UniProtKB-KW"/>
</dbReference>
<dbReference type="InterPro" id="IPR005835">
    <property type="entry name" value="NTP_transferase_dom"/>
</dbReference>
<dbReference type="InterPro" id="IPR049577">
    <property type="entry name" value="GMPP_N"/>
</dbReference>
<reference evidence="3 4" key="1">
    <citation type="submission" date="2021-03" db="EMBL/GenBank/DDBJ databases">
        <title>Fibrella sp. HMF5405 genome sequencing and assembly.</title>
        <authorList>
            <person name="Kang H."/>
            <person name="Kim H."/>
            <person name="Bae S."/>
            <person name="Joh K."/>
        </authorList>
    </citation>
    <scope>NUCLEOTIDE SEQUENCE [LARGE SCALE GENOMIC DNA]</scope>
    <source>
        <strain evidence="3 4">HMF5405</strain>
    </source>
</reference>
<feature type="domain" description="MannoseP isomerase/GMP-like beta-helix" evidence="2">
    <location>
        <begin position="303"/>
        <end position="350"/>
    </location>
</feature>
<evidence type="ECO:0000259" key="1">
    <source>
        <dbReference type="Pfam" id="PF00483"/>
    </source>
</evidence>
<keyword evidence="3" id="KW-0548">Nucleotidyltransferase</keyword>
<evidence type="ECO:0000313" key="3">
    <source>
        <dbReference type="EMBL" id="MBO0950358.1"/>
    </source>
</evidence>
<dbReference type="InterPro" id="IPR054566">
    <property type="entry name" value="ManC/GMP-like_b-helix"/>
</dbReference>
<comment type="caution">
    <text evidence="3">The sequence shown here is derived from an EMBL/GenBank/DDBJ whole genome shotgun (WGS) entry which is preliminary data.</text>
</comment>
<dbReference type="InterPro" id="IPR051161">
    <property type="entry name" value="Mannose-6P_isomerase_type2"/>
</dbReference>
<dbReference type="Proteomes" id="UP000664628">
    <property type="component" value="Unassembled WGS sequence"/>
</dbReference>
<dbReference type="SUPFAM" id="SSF159283">
    <property type="entry name" value="Guanosine diphospho-D-mannose pyrophosphorylase/mannose-6-phosphate isomerase linker domain"/>
    <property type="match status" value="1"/>
</dbReference>
<dbReference type="PANTHER" id="PTHR46390">
    <property type="entry name" value="MANNOSE-1-PHOSPHATE GUANYLYLTRANSFERASE"/>
    <property type="match status" value="1"/>
</dbReference>
<dbReference type="Pfam" id="PF00483">
    <property type="entry name" value="NTP_transferase"/>
    <property type="match status" value="1"/>
</dbReference>
<organism evidence="3 4">
    <name type="scientific">Fibrella forsythiae</name>
    <dbReference type="NCBI Taxonomy" id="2817061"/>
    <lineage>
        <taxon>Bacteria</taxon>
        <taxon>Pseudomonadati</taxon>
        <taxon>Bacteroidota</taxon>
        <taxon>Cytophagia</taxon>
        <taxon>Cytophagales</taxon>
        <taxon>Spirosomataceae</taxon>
        <taxon>Fibrella</taxon>
    </lineage>
</organism>
<dbReference type="SUPFAM" id="SSF53448">
    <property type="entry name" value="Nucleotide-diphospho-sugar transferases"/>
    <property type="match status" value="1"/>
</dbReference>
<dbReference type="EMBL" id="JAFMYW010000005">
    <property type="protein sequence ID" value="MBO0950358.1"/>
    <property type="molecule type" value="Genomic_DNA"/>
</dbReference>
<sequence length="361" mass="40660">MNHTYVVIMAGGVGTRFWPFSRTSYPKQFHDVLGTGRTLLQQTADRFEGICPPSHIYIVTSDKYKDLCQQQLPQLTDDQVLCEPVARNTAPCVAYACYKILQKDPLANIIVAPADHIILKEEAFRDTIRTALAATEGKDVLVTLGIQPSRPDTGYGYIQYIAEPSADGSDEKVKKVKTFTEKPHLELAQQFVESGEFVWNAGIFVWNAASIRKAFEQYLPETAEIFAEGDDLYYSDKEEAFVHKAYSLCKSVSIDNGIMEKADNVYVVLSDFGWSDLGTWKSLYEVSDKSDNLNVIDGHILLYDTKNCIIKTPKDRLVVVNGLDGYIVAEYDNVLMICRKDEEQKVKEFVADAKERGNEFV</sequence>
<dbReference type="InterPro" id="IPR029044">
    <property type="entry name" value="Nucleotide-diphossugar_trans"/>
</dbReference>
<keyword evidence="3" id="KW-0808">Transferase</keyword>
<proteinExistence type="predicted"/>
<keyword evidence="4" id="KW-1185">Reference proteome</keyword>
<dbReference type="Gene3D" id="3.90.550.10">
    <property type="entry name" value="Spore Coat Polysaccharide Biosynthesis Protein SpsA, Chain A"/>
    <property type="match status" value="1"/>
</dbReference>
<dbReference type="PANTHER" id="PTHR46390:SF1">
    <property type="entry name" value="MANNOSE-1-PHOSPHATE GUANYLYLTRANSFERASE"/>
    <property type="match status" value="1"/>
</dbReference>
<evidence type="ECO:0000313" key="4">
    <source>
        <dbReference type="Proteomes" id="UP000664628"/>
    </source>
</evidence>